<evidence type="ECO:0000313" key="1">
    <source>
        <dbReference type="EMBL" id="KAH1128694.1"/>
    </source>
</evidence>
<reference evidence="1 2" key="1">
    <citation type="journal article" date="2021" name="Plant Biotechnol. J.">
        <title>Multi-omics assisted identification of the key and species-specific regulatory components of drought-tolerant mechanisms in Gossypium stocksii.</title>
        <authorList>
            <person name="Yu D."/>
            <person name="Ke L."/>
            <person name="Zhang D."/>
            <person name="Wu Y."/>
            <person name="Sun Y."/>
            <person name="Mei J."/>
            <person name="Sun J."/>
            <person name="Sun Y."/>
        </authorList>
    </citation>
    <scope>NUCLEOTIDE SEQUENCE [LARGE SCALE GENOMIC DNA]</scope>
    <source>
        <strain evidence="2">cv. E1</strain>
        <tissue evidence="1">Leaf</tissue>
    </source>
</reference>
<dbReference type="AlphaFoldDB" id="A0A9D3WG69"/>
<name>A0A9D3WG69_9ROSI</name>
<comment type="caution">
    <text evidence="1">The sequence shown here is derived from an EMBL/GenBank/DDBJ whole genome shotgun (WGS) entry which is preliminary data.</text>
</comment>
<keyword evidence="2" id="KW-1185">Reference proteome</keyword>
<evidence type="ECO:0000313" key="2">
    <source>
        <dbReference type="Proteomes" id="UP000828251"/>
    </source>
</evidence>
<dbReference type="Proteomes" id="UP000828251">
    <property type="component" value="Unassembled WGS sequence"/>
</dbReference>
<sequence length="72" mass="8128">MELIDELSWDCLCAGGLGIYLLLRWTSAVFEGGFNWSFDWLGHSYAPKKKKVSLLRTSAVFEGGLQLVPFRC</sequence>
<organism evidence="1 2">
    <name type="scientific">Gossypium stocksii</name>
    <dbReference type="NCBI Taxonomy" id="47602"/>
    <lineage>
        <taxon>Eukaryota</taxon>
        <taxon>Viridiplantae</taxon>
        <taxon>Streptophyta</taxon>
        <taxon>Embryophyta</taxon>
        <taxon>Tracheophyta</taxon>
        <taxon>Spermatophyta</taxon>
        <taxon>Magnoliopsida</taxon>
        <taxon>eudicotyledons</taxon>
        <taxon>Gunneridae</taxon>
        <taxon>Pentapetalae</taxon>
        <taxon>rosids</taxon>
        <taxon>malvids</taxon>
        <taxon>Malvales</taxon>
        <taxon>Malvaceae</taxon>
        <taxon>Malvoideae</taxon>
        <taxon>Gossypium</taxon>
    </lineage>
</organism>
<gene>
    <name evidence="1" type="ORF">J1N35_000072</name>
</gene>
<dbReference type="EMBL" id="JAIQCV010000001">
    <property type="protein sequence ID" value="KAH1128694.1"/>
    <property type="molecule type" value="Genomic_DNA"/>
</dbReference>
<accession>A0A9D3WG69</accession>
<proteinExistence type="predicted"/>
<protein>
    <submittedName>
        <fullName evidence="1">Uncharacterized protein</fullName>
    </submittedName>
</protein>